<comment type="similarity">
    <text evidence="1">Belongs to the glycosyltransferase 2 family.</text>
</comment>
<reference evidence="6" key="1">
    <citation type="journal article" date="2019" name="Int. J. Syst. Evol. Microbiol.">
        <title>The Global Catalogue of Microorganisms (GCM) 10K type strain sequencing project: providing services to taxonomists for standard genome sequencing and annotation.</title>
        <authorList>
            <consortium name="The Broad Institute Genomics Platform"/>
            <consortium name="The Broad Institute Genome Sequencing Center for Infectious Disease"/>
            <person name="Wu L."/>
            <person name="Ma J."/>
        </authorList>
    </citation>
    <scope>NUCLEOTIDE SEQUENCE [LARGE SCALE GENOMIC DNA]</scope>
    <source>
        <strain evidence="6">CCM 8932</strain>
    </source>
</reference>
<dbReference type="RefSeq" id="WP_307722461.1">
    <property type="nucleotide sequence ID" value="NZ_BJDK01000038.1"/>
</dbReference>
<evidence type="ECO:0000256" key="1">
    <source>
        <dbReference type="ARBA" id="ARBA00006739"/>
    </source>
</evidence>
<keyword evidence="4" id="KW-0812">Transmembrane</keyword>
<evidence type="ECO:0000256" key="2">
    <source>
        <dbReference type="ARBA" id="ARBA00022676"/>
    </source>
</evidence>
<dbReference type="Pfam" id="PF13641">
    <property type="entry name" value="Glyco_tranf_2_3"/>
    <property type="match status" value="1"/>
</dbReference>
<dbReference type="PANTHER" id="PTHR43630">
    <property type="entry name" value="POLY-BETA-1,6-N-ACETYL-D-GLUCOSAMINE SYNTHASE"/>
    <property type="match status" value="1"/>
</dbReference>
<dbReference type="SUPFAM" id="SSF53448">
    <property type="entry name" value="Nucleotide-diphospho-sugar transferases"/>
    <property type="match status" value="1"/>
</dbReference>
<accession>A0ABW1RA52</accession>
<dbReference type="Proteomes" id="UP001596253">
    <property type="component" value="Unassembled WGS sequence"/>
</dbReference>
<dbReference type="EMBL" id="JBHSSD010000056">
    <property type="protein sequence ID" value="MFC6165636.1"/>
    <property type="molecule type" value="Genomic_DNA"/>
</dbReference>
<keyword evidence="4" id="KW-0472">Membrane</keyword>
<evidence type="ECO:0000313" key="6">
    <source>
        <dbReference type="Proteomes" id="UP001596253"/>
    </source>
</evidence>
<dbReference type="CDD" id="cd06423">
    <property type="entry name" value="CESA_like"/>
    <property type="match status" value="1"/>
</dbReference>
<comment type="caution">
    <text evidence="5">The sequence shown here is derived from an EMBL/GenBank/DDBJ whole genome shotgun (WGS) entry which is preliminary data.</text>
</comment>
<evidence type="ECO:0000313" key="5">
    <source>
        <dbReference type="EMBL" id="MFC6165636.1"/>
    </source>
</evidence>
<feature type="transmembrane region" description="Helical" evidence="4">
    <location>
        <begin position="12"/>
        <end position="30"/>
    </location>
</feature>
<sequence>MWVINLMNDFVIGYPILVAAIWIIGCLYFGRWQHSQVRPDLTPATAPLVSILVPAHNEQDTLKGAVASIAALHYHNFEIILIDDKSSDETLAIMYQLQAQYAERFLIKVVPIALNQGKANALNQGLKVANGVYILGIDSDSILDYQSLSELVKTLNSDAKIGAVAGKPVVRNRTSILGRLQLLEYIGVIDIIKKAQAFLTGRITTVSGVIVAFRRSALDAVGGWNPAVMTEDIDITWRMYRHGWQVRYEPRAICWILVPESIRNLIRQRQRWSRGGLEVLVGNRDVLARGSWSKRVLLLETVISNVWAICTTLSLISWVLNLIMVHSVQLDGDILLILLVISFTQFGIGFKASQSAAYLQWRDLLLIPVYILYYWMINLISCIAAIISFVLDPDRIGTWTSPDRGLK</sequence>
<gene>
    <name evidence="5" type="ORF">ACFP3T_13285</name>
</gene>
<dbReference type="GO" id="GO:0016757">
    <property type="term" value="F:glycosyltransferase activity"/>
    <property type="evidence" value="ECO:0007669"/>
    <property type="project" value="UniProtKB-KW"/>
</dbReference>
<dbReference type="Gene3D" id="3.90.550.10">
    <property type="entry name" value="Spore Coat Polysaccharide Biosynthesis Protein SpsA, Chain A"/>
    <property type="match status" value="1"/>
</dbReference>
<keyword evidence="2 5" id="KW-0328">Glycosyltransferase</keyword>
<evidence type="ECO:0000256" key="3">
    <source>
        <dbReference type="ARBA" id="ARBA00022679"/>
    </source>
</evidence>
<feature type="transmembrane region" description="Helical" evidence="4">
    <location>
        <begin position="364"/>
        <end position="391"/>
    </location>
</feature>
<keyword evidence="6" id="KW-1185">Reference proteome</keyword>
<proteinExistence type="inferred from homology"/>
<dbReference type="PANTHER" id="PTHR43630:SF1">
    <property type="entry name" value="POLY-BETA-1,6-N-ACETYL-D-GLUCOSAMINE SYNTHASE"/>
    <property type="match status" value="1"/>
</dbReference>
<dbReference type="EC" id="2.4.-.-" evidence="5"/>
<dbReference type="InterPro" id="IPR029044">
    <property type="entry name" value="Nucleotide-diphossugar_trans"/>
</dbReference>
<evidence type="ECO:0000256" key="4">
    <source>
        <dbReference type="SAM" id="Phobius"/>
    </source>
</evidence>
<keyword evidence="4" id="KW-1133">Transmembrane helix</keyword>
<name>A0ABW1RA52_9LACO</name>
<feature type="transmembrane region" description="Helical" evidence="4">
    <location>
        <begin position="297"/>
        <end position="320"/>
    </location>
</feature>
<keyword evidence="3 5" id="KW-0808">Transferase</keyword>
<protein>
    <submittedName>
        <fullName evidence="5">Glycosyltransferase</fullName>
        <ecNumber evidence="5">2.4.-.-</ecNumber>
    </submittedName>
</protein>
<organism evidence="5 6">
    <name type="scientific">Lactiplantibacillus dongliensis</name>
    <dbReference type="NCBI Taxonomy" id="2559919"/>
    <lineage>
        <taxon>Bacteria</taxon>
        <taxon>Bacillati</taxon>
        <taxon>Bacillota</taxon>
        <taxon>Bacilli</taxon>
        <taxon>Lactobacillales</taxon>
        <taxon>Lactobacillaceae</taxon>
        <taxon>Lactiplantibacillus</taxon>
    </lineage>
</organism>
<feature type="transmembrane region" description="Helical" evidence="4">
    <location>
        <begin position="332"/>
        <end position="352"/>
    </location>
</feature>